<name>A0A4C1YLN4_EUMVA</name>
<evidence type="ECO:0000259" key="1">
    <source>
        <dbReference type="Pfam" id="PF00078"/>
    </source>
</evidence>
<dbReference type="AlphaFoldDB" id="A0A4C1YLN4"/>
<organism evidence="2 3">
    <name type="scientific">Eumeta variegata</name>
    <name type="common">Bagworm moth</name>
    <name type="synonym">Eumeta japonica</name>
    <dbReference type="NCBI Taxonomy" id="151549"/>
    <lineage>
        <taxon>Eukaryota</taxon>
        <taxon>Metazoa</taxon>
        <taxon>Ecdysozoa</taxon>
        <taxon>Arthropoda</taxon>
        <taxon>Hexapoda</taxon>
        <taxon>Insecta</taxon>
        <taxon>Pterygota</taxon>
        <taxon>Neoptera</taxon>
        <taxon>Endopterygota</taxon>
        <taxon>Lepidoptera</taxon>
        <taxon>Glossata</taxon>
        <taxon>Ditrysia</taxon>
        <taxon>Tineoidea</taxon>
        <taxon>Psychidae</taxon>
        <taxon>Oiketicinae</taxon>
        <taxon>Eumeta</taxon>
    </lineage>
</organism>
<protein>
    <recommendedName>
        <fullName evidence="1">Reverse transcriptase domain-containing protein</fullName>
    </recommendedName>
</protein>
<keyword evidence="3" id="KW-1185">Reference proteome</keyword>
<dbReference type="PANTHER" id="PTHR47027:SF20">
    <property type="entry name" value="REVERSE TRANSCRIPTASE-LIKE PROTEIN WITH RNA-DIRECTED DNA POLYMERASE DOMAIN"/>
    <property type="match status" value="1"/>
</dbReference>
<evidence type="ECO:0000313" key="2">
    <source>
        <dbReference type="EMBL" id="GBP77341.1"/>
    </source>
</evidence>
<sequence length="206" mass="23396">MCINGLYTDWFDIRRGVRQGCVASPWLFNLFMDSCLYDLKQYECGLRMNELSAEPSVKYLLYADGEVLLASSACGLLEMVNKVNGSVKKRSVKVNFGKARLAIHNGVLIPMYGSESWIWQKKNDSRINAVETGSLRSMCAVSRKDRCRNSDVRKRSIERMCVMERSARVALENPTQTILVAHYKGPNFEHSKPNRSACRKKIDGCQ</sequence>
<dbReference type="EMBL" id="BGZK01001327">
    <property type="protein sequence ID" value="GBP77341.1"/>
    <property type="molecule type" value="Genomic_DNA"/>
</dbReference>
<dbReference type="PANTHER" id="PTHR47027">
    <property type="entry name" value="REVERSE TRANSCRIPTASE DOMAIN-CONTAINING PROTEIN"/>
    <property type="match status" value="1"/>
</dbReference>
<dbReference type="Pfam" id="PF00078">
    <property type="entry name" value="RVT_1"/>
    <property type="match status" value="1"/>
</dbReference>
<gene>
    <name evidence="2" type="ORF">EVAR_54713_1</name>
</gene>
<comment type="caution">
    <text evidence="2">The sequence shown here is derived from an EMBL/GenBank/DDBJ whole genome shotgun (WGS) entry which is preliminary data.</text>
</comment>
<dbReference type="Proteomes" id="UP000299102">
    <property type="component" value="Unassembled WGS sequence"/>
</dbReference>
<reference evidence="2 3" key="1">
    <citation type="journal article" date="2019" name="Commun. Biol.">
        <title>The bagworm genome reveals a unique fibroin gene that provides high tensile strength.</title>
        <authorList>
            <person name="Kono N."/>
            <person name="Nakamura H."/>
            <person name="Ohtoshi R."/>
            <person name="Tomita M."/>
            <person name="Numata K."/>
            <person name="Arakawa K."/>
        </authorList>
    </citation>
    <scope>NUCLEOTIDE SEQUENCE [LARGE SCALE GENOMIC DNA]</scope>
</reference>
<dbReference type="InterPro" id="IPR000477">
    <property type="entry name" value="RT_dom"/>
</dbReference>
<evidence type="ECO:0000313" key="3">
    <source>
        <dbReference type="Proteomes" id="UP000299102"/>
    </source>
</evidence>
<proteinExistence type="predicted"/>
<feature type="domain" description="Reverse transcriptase" evidence="1">
    <location>
        <begin position="11"/>
        <end position="102"/>
    </location>
</feature>
<dbReference type="STRING" id="151549.A0A4C1YLN4"/>
<dbReference type="OrthoDB" id="8775810at2759"/>
<accession>A0A4C1YLN4</accession>